<dbReference type="InterPro" id="IPR029472">
    <property type="entry name" value="Copia-like_N"/>
</dbReference>
<accession>A0A9Q0K374</accession>
<gene>
    <name evidence="4" type="ORF">NE237_021097</name>
</gene>
<dbReference type="SUPFAM" id="SSF53098">
    <property type="entry name" value="Ribonuclease H-like"/>
    <property type="match status" value="1"/>
</dbReference>
<dbReference type="Pfam" id="PF00665">
    <property type="entry name" value="rve"/>
    <property type="match status" value="1"/>
</dbReference>
<dbReference type="InterPro" id="IPR036397">
    <property type="entry name" value="RNaseH_sf"/>
</dbReference>
<dbReference type="Proteomes" id="UP001141806">
    <property type="component" value="Unassembled WGS sequence"/>
</dbReference>
<evidence type="ECO:0000256" key="2">
    <source>
        <dbReference type="SAM" id="MobiDB-lite"/>
    </source>
</evidence>
<reference evidence="4" key="1">
    <citation type="journal article" date="2023" name="Plant J.">
        <title>The genome of the king protea, Protea cynaroides.</title>
        <authorList>
            <person name="Chang J."/>
            <person name="Duong T.A."/>
            <person name="Schoeman C."/>
            <person name="Ma X."/>
            <person name="Roodt D."/>
            <person name="Barker N."/>
            <person name="Li Z."/>
            <person name="Van de Peer Y."/>
            <person name="Mizrachi E."/>
        </authorList>
    </citation>
    <scope>NUCLEOTIDE SEQUENCE</scope>
    <source>
        <tissue evidence="4">Young leaves</tissue>
    </source>
</reference>
<organism evidence="4 5">
    <name type="scientific">Protea cynaroides</name>
    <dbReference type="NCBI Taxonomy" id="273540"/>
    <lineage>
        <taxon>Eukaryota</taxon>
        <taxon>Viridiplantae</taxon>
        <taxon>Streptophyta</taxon>
        <taxon>Embryophyta</taxon>
        <taxon>Tracheophyta</taxon>
        <taxon>Spermatophyta</taxon>
        <taxon>Magnoliopsida</taxon>
        <taxon>Proteales</taxon>
        <taxon>Proteaceae</taxon>
        <taxon>Protea</taxon>
    </lineage>
</organism>
<dbReference type="GO" id="GO:0008233">
    <property type="term" value="F:peptidase activity"/>
    <property type="evidence" value="ECO:0007669"/>
    <property type="project" value="UniProtKB-KW"/>
</dbReference>
<dbReference type="InterPro" id="IPR054722">
    <property type="entry name" value="PolX-like_BBD"/>
</dbReference>
<feature type="region of interest" description="Disordered" evidence="2">
    <location>
        <begin position="338"/>
        <end position="366"/>
    </location>
</feature>
<dbReference type="Pfam" id="PF22936">
    <property type="entry name" value="Pol_BBD"/>
    <property type="match status" value="1"/>
</dbReference>
<proteinExistence type="predicted"/>
<sequence>MSTPVSTSVTSTTTGLSFPSPLLMYPSDNPGCVLVTQPLDGSNYSSWKCAMRLALGAKNKCSFIDGIVDRPDPTTDPTSTVAWDQCDRIVMSWICNSLVKKLQGTVLYAKNARQLWLELENRFAQGDGPRIFELKRQISLLHHDALSVSEYFTSLKNLWDELDSYIPVPKCSCGYLVKCTGDIMKKLVDQAQTEQVFQFLLGLTDAFSTVRTQILIMSPLPSIAKAYSLVLQEERQRGLCISHVSSENIACVVNKGYSEYSRTGGHFSQSYNTPAHTFSSSDSRNGSRRPLCSHCHKYGHTKDTCFDIHGFPPNFGRKPPRYNRSQSPVPQLHLATESTVQSDGEVQHDAHMSPAATTSPVSPLPPLSQSQYQQLISFLNGSQPNANFGGMNLCLRSTVSSLHSWVIDSGASHHFSSSHSPSSYAVSPTAHPPVLLPDGSKYSISSVGTHNISPHIQLQNVYHIPKFAFNLLSVSQITKHLNYSVTCFPTFCIFQDLSTKMVTGVGLLGNGLYRYESSPSTVALSVSPEMWHFRLGHPSPHTTHIPSLQYYTGVCDVCPLAKHTCSPFPTCNSHSTHPFALIHCDIWGPYSTLSYTGCKYFLTLMDDYTRTTWVFLMKYKSDTFIMLSHFFSMVATQFSTTVKIIRSDNGTEFLSSSIQNLLHSLGILHQRTCVYTPQQNGVVERKHRHLLQVARSFRFQANLPLHFWGECVLTACYIINCLPITVLCGKSPYEMLFHKTPTYTYLRTFGSLCYARTHSPHQHKFSARSTPCIFVGYPSNQKGYKVYDLASHTIFISRDVQFLKA</sequence>
<dbReference type="Pfam" id="PF14244">
    <property type="entry name" value="Retrotran_gag_3"/>
    <property type="match status" value="1"/>
</dbReference>
<dbReference type="InterPro" id="IPR001584">
    <property type="entry name" value="Integrase_cat-core"/>
</dbReference>
<evidence type="ECO:0000313" key="4">
    <source>
        <dbReference type="EMBL" id="KAJ4961187.1"/>
    </source>
</evidence>
<dbReference type="Pfam" id="PF25597">
    <property type="entry name" value="SH3_retrovirus"/>
    <property type="match status" value="1"/>
</dbReference>
<protein>
    <recommendedName>
        <fullName evidence="3">Integrase catalytic domain-containing protein</fullName>
    </recommendedName>
</protein>
<dbReference type="PROSITE" id="PS50994">
    <property type="entry name" value="INTEGRASE"/>
    <property type="match status" value="1"/>
</dbReference>
<dbReference type="InterPro" id="IPR012337">
    <property type="entry name" value="RNaseH-like_sf"/>
</dbReference>
<feature type="domain" description="Integrase catalytic" evidence="3">
    <location>
        <begin position="574"/>
        <end position="740"/>
    </location>
</feature>
<dbReference type="PANTHER" id="PTHR42648">
    <property type="entry name" value="TRANSPOSASE, PUTATIVE-RELATED"/>
    <property type="match status" value="1"/>
</dbReference>
<dbReference type="EMBL" id="JAMYWD010000009">
    <property type="protein sequence ID" value="KAJ4961187.1"/>
    <property type="molecule type" value="Genomic_DNA"/>
</dbReference>
<dbReference type="InterPro" id="IPR057670">
    <property type="entry name" value="SH3_retrovirus"/>
</dbReference>
<dbReference type="GO" id="GO:0003676">
    <property type="term" value="F:nucleic acid binding"/>
    <property type="evidence" value="ECO:0007669"/>
    <property type="project" value="InterPro"/>
</dbReference>
<keyword evidence="5" id="KW-1185">Reference proteome</keyword>
<dbReference type="OrthoDB" id="1936289at2759"/>
<dbReference type="PANTHER" id="PTHR42648:SF31">
    <property type="entry name" value="RNA-DIRECTED DNA POLYMERASE"/>
    <property type="match status" value="1"/>
</dbReference>
<evidence type="ECO:0000313" key="5">
    <source>
        <dbReference type="Proteomes" id="UP001141806"/>
    </source>
</evidence>
<evidence type="ECO:0000256" key="1">
    <source>
        <dbReference type="ARBA" id="ARBA00022670"/>
    </source>
</evidence>
<dbReference type="AlphaFoldDB" id="A0A9Q0K374"/>
<keyword evidence="1" id="KW-0378">Hydrolase</keyword>
<comment type="caution">
    <text evidence="4">The sequence shown here is derived from an EMBL/GenBank/DDBJ whole genome shotgun (WGS) entry which is preliminary data.</text>
</comment>
<keyword evidence="1" id="KW-0645">Protease</keyword>
<dbReference type="InterPro" id="IPR039537">
    <property type="entry name" value="Retrotran_Ty1/copia-like"/>
</dbReference>
<evidence type="ECO:0000259" key="3">
    <source>
        <dbReference type="PROSITE" id="PS50994"/>
    </source>
</evidence>
<dbReference type="GO" id="GO:0006508">
    <property type="term" value="P:proteolysis"/>
    <property type="evidence" value="ECO:0007669"/>
    <property type="project" value="UniProtKB-KW"/>
</dbReference>
<dbReference type="GO" id="GO:0015074">
    <property type="term" value="P:DNA integration"/>
    <property type="evidence" value="ECO:0007669"/>
    <property type="project" value="InterPro"/>
</dbReference>
<dbReference type="Gene3D" id="3.30.420.10">
    <property type="entry name" value="Ribonuclease H-like superfamily/Ribonuclease H"/>
    <property type="match status" value="1"/>
</dbReference>
<name>A0A9Q0K374_9MAGN</name>